<name>A0A1V8RJC0_9HYPH</name>
<keyword evidence="1" id="KW-0472">Membrane</keyword>
<comment type="caution">
    <text evidence="2">The sequence shown here is derived from an EMBL/GenBank/DDBJ whole genome shotgun (WGS) entry which is preliminary data.</text>
</comment>
<accession>A0A1V8RJC0</accession>
<dbReference type="AlphaFoldDB" id="A0A1V8RJC0"/>
<protein>
    <submittedName>
        <fullName evidence="2">Uncharacterized protein</fullName>
    </submittedName>
</protein>
<keyword evidence="1" id="KW-1133">Transmembrane helix</keyword>
<keyword evidence="3" id="KW-1185">Reference proteome</keyword>
<sequence>MLKPIVVFVISLLLLVPVCVFVGYGIGEVIAAYVYPVTGPPDRFREDRELFAGVYGIMFIGGFLYLASAAFAVFRLVLAIRKRRA</sequence>
<organism evidence="2 3">
    <name type="scientific">Manganibacter manganicus</name>
    <dbReference type="NCBI Taxonomy" id="1873176"/>
    <lineage>
        <taxon>Bacteria</taxon>
        <taxon>Pseudomonadati</taxon>
        <taxon>Pseudomonadota</taxon>
        <taxon>Alphaproteobacteria</taxon>
        <taxon>Hyphomicrobiales</taxon>
        <taxon>Phyllobacteriaceae</taxon>
        <taxon>Manganibacter</taxon>
    </lineage>
</organism>
<gene>
    <name evidence="2" type="ORF">BFN67_09350</name>
</gene>
<reference evidence="2 3" key="1">
    <citation type="journal article" date="2016" name="Int. J. Syst. Evol. Microbiol.">
        <title>Pseudaminobacter manganicus sp. nov., isolated from sludge of a manganese mine.</title>
        <authorList>
            <person name="Li J."/>
            <person name="Huang J."/>
            <person name="Liao S."/>
            <person name="Wang G."/>
        </authorList>
    </citation>
    <scope>NUCLEOTIDE SEQUENCE [LARGE SCALE GENOMIC DNA]</scope>
    <source>
        <strain evidence="2 3">JH-7</strain>
    </source>
</reference>
<feature type="transmembrane region" description="Helical" evidence="1">
    <location>
        <begin position="55"/>
        <end position="78"/>
    </location>
</feature>
<evidence type="ECO:0000313" key="3">
    <source>
        <dbReference type="Proteomes" id="UP000191905"/>
    </source>
</evidence>
<dbReference type="OrthoDB" id="7777992at2"/>
<dbReference type="RefSeq" id="WP_080921814.1">
    <property type="nucleotide sequence ID" value="NZ_MDET01000060.1"/>
</dbReference>
<keyword evidence="1" id="KW-0812">Transmembrane</keyword>
<feature type="transmembrane region" description="Helical" evidence="1">
    <location>
        <begin position="7"/>
        <end position="35"/>
    </location>
</feature>
<proteinExistence type="predicted"/>
<evidence type="ECO:0000256" key="1">
    <source>
        <dbReference type="SAM" id="Phobius"/>
    </source>
</evidence>
<dbReference type="EMBL" id="MDET01000060">
    <property type="protein sequence ID" value="OQM73196.1"/>
    <property type="molecule type" value="Genomic_DNA"/>
</dbReference>
<dbReference type="STRING" id="1873176.BFN67_09350"/>
<evidence type="ECO:0000313" key="2">
    <source>
        <dbReference type="EMBL" id="OQM73196.1"/>
    </source>
</evidence>
<dbReference type="Proteomes" id="UP000191905">
    <property type="component" value="Unassembled WGS sequence"/>
</dbReference>